<evidence type="ECO:0000313" key="8">
    <source>
        <dbReference type="Proteomes" id="UP001056855"/>
    </source>
</evidence>
<protein>
    <submittedName>
        <fullName evidence="7">ABC transporter permease</fullName>
    </submittedName>
</protein>
<evidence type="ECO:0000256" key="1">
    <source>
        <dbReference type="ARBA" id="ARBA00004141"/>
    </source>
</evidence>
<dbReference type="Pfam" id="PF12698">
    <property type="entry name" value="ABC2_membrane_3"/>
    <property type="match status" value="1"/>
</dbReference>
<dbReference type="GO" id="GO:0016020">
    <property type="term" value="C:membrane"/>
    <property type="evidence" value="ECO:0007669"/>
    <property type="project" value="UniProtKB-SubCell"/>
</dbReference>
<keyword evidence="3 5" id="KW-1133">Transmembrane helix</keyword>
<evidence type="ECO:0000256" key="2">
    <source>
        <dbReference type="ARBA" id="ARBA00022692"/>
    </source>
</evidence>
<comment type="subcellular location">
    <subcellularLocation>
        <location evidence="1">Membrane</location>
        <topology evidence="1">Multi-pass membrane protein</topology>
    </subcellularLocation>
</comment>
<sequence length="261" mass="28303">MSSATGYVGLTRAIFEKQLILLRRYWINTTMMLVGFYLFFAVIFFGGQAAAGPAFDGTLDGLVVGFFLFLAVTAAYFDVAGNVMREAQWGTLEQLFMSPFGIGRVLLAKTLFNVVFSTTIAMALLAIMLLTTDRTLTVDPLTIVPLVLVTILPAIGLGFLFAGLSLLYKRIENVQQLLQFAFIGLIAAPGALDSSTLLVVPFSLGSDLLYRAMVDGVPLWSMPGLELAALALNGVAYLLAGFAVFHLLVRRARRLGVMGHY</sequence>
<feature type="transmembrane region" description="Helical" evidence="5">
    <location>
        <begin position="62"/>
        <end position="84"/>
    </location>
</feature>
<keyword evidence="2 5" id="KW-0812">Transmembrane</keyword>
<proteinExistence type="predicted"/>
<dbReference type="InterPro" id="IPR013525">
    <property type="entry name" value="ABC2_TM"/>
</dbReference>
<organism evidence="7 8">
    <name type="scientific">Natronosalvus rutilus</name>
    <dbReference type="NCBI Taxonomy" id="2953753"/>
    <lineage>
        <taxon>Archaea</taxon>
        <taxon>Methanobacteriati</taxon>
        <taxon>Methanobacteriota</taxon>
        <taxon>Stenosarchaea group</taxon>
        <taxon>Halobacteria</taxon>
        <taxon>Halobacteriales</taxon>
        <taxon>Natrialbaceae</taxon>
        <taxon>Natronosalvus</taxon>
    </lineage>
</organism>
<feature type="domain" description="ABC-2 type transporter transmembrane" evidence="6">
    <location>
        <begin position="58"/>
        <end position="242"/>
    </location>
</feature>
<dbReference type="EMBL" id="CP100355">
    <property type="protein sequence ID" value="UTF53150.1"/>
    <property type="molecule type" value="Genomic_DNA"/>
</dbReference>
<keyword evidence="4 5" id="KW-0472">Membrane</keyword>
<evidence type="ECO:0000256" key="4">
    <source>
        <dbReference type="ARBA" id="ARBA00023136"/>
    </source>
</evidence>
<keyword evidence="8" id="KW-1185">Reference proteome</keyword>
<feature type="transmembrane region" description="Helical" evidence="5">
    <location>
        <begin position="180"/>
        <end position="204"/>
    </location>
</feature>
<feature type="transmembrane region" description="Helical" evidence="5">
    <location>
        <begin position="143"/>
        <end position="168"/>
    </location>
</feature>
<dbReference type="InterPro" id="IPR051784">
    <property type="entry name" value="Nod_factor_ABC_transporter"/>
</dbReference>
<dbReference type="GeneID" id="73291471"/>
<dbReference type="RefSeq" id="WP_254157356.1">
    <property type="nucleotide sequence ID" value="NZ_CP100355.1"/>
</dbReference>
<gene>
    <name evidence="7" type="ORF">NGM29_15455</name>
</gene>
<dbReference type="Proteomes" id="UP001056855">
    <property type="component" value="Chromosome"/>
</dbReference>
<evidence type="ECO:0000256" key="3">
    <source>
        <dbReference type="ARBA" id="ARBA00022989"/>
    </source>
</evidence>
<evidence type="ECO:0000313" key="7">
    <source>
        <dbReference type="EMBL" id="UTF53150.1"/>
    </source>
</evidence>
<dbReference type="PANTHER" id="PTHR43229:SF6">
    <property type="entry name" value="ABC-TYPE MULTIDRUG TRANSPORT SYSTEM, PERMEASE COMPONENT"/>
    <property type="match status" value="1"/>
</dbReference>
<dbReference type="AlphaFoldDB" id="A0A9E7NA88"/>
<reference evidence="7" key="1">
    <citation type="submission" date="2022-06" db="EMBL/GenBank/DDBJ databases">
        <title>Diverse halophilic archaea isolated from saline environments.</title>
        <authorList>
            <person name="Cui H.-L."/>
        </authorList>
    </citation>
    <scope>NUCLEOTIDE SEQUENCE</scope>
    <source>
        <strain evidence="7">WLHS1</strain>
    </source>
</reference>
<dbReference type="PANTHER" id="PTHR43229">
    <property type="entry name" value="NODULATION PROTEIN J"/>
    <property type="match status" value="1"/>
</dbReference>
<feature type="transmembrane region" description="Helical" evidence="5">
    <location>
        <begin position="105"/>
        <end position="131"/>
    </location>
</feature>
<accession>A0A9E7NA88</accession>
<feature type="transmembrane region" description="Helical" evidence="5">
    <location>
        <begin position="25"/>
        <end position="50"/>
    </location>
</feature>
<dbReference type="KEGG" id="sawl:NGM29_15455"/>
<feature type="transmembrane region" description="Helical" evidence="5">
    <location>
        <begin position="224"/>
        <end position="249"/>
    </location>
</feature>
<name>A0A9E7NA88_9EURY</name>
<evidence type="ECO:0000259" key="6">
    <source>
        <dbReference type="Pfam" id="PF12698"/>
    </source>
</evidence>
<dbReference type="GO" id="GO:0140359">
    <property type="term" value="F:ABC-type transporter activity"/>
    <property type="evidence" value="ECO:0007669"/>
    <property type="project" value="InterPro"/>
</dbReference>
<evidence type="ECO:0000256" key="5">
    <source>
        <dbReference type="SAM" id="Phobius"/>
    </source>
</evidence>